<protein>
    <submittedName>
        <fullName evidence="3">Transposase</fullName>
    </submittedName>
</protein>
<dbReference type="AlphaFoldDB" id="A0AAW6YIE6"/>
<evidence type="ECO:0000256" key="1">
    <source>
        <dbReference type="SAM" id="Phobius"/>
    </source>
</evidence>
<dbReference type="InterPro" id="IPR008490">
    <property type="entry name" value="Transposase_InsH_N"/>
</dbReference>
<dbReference type="PANTHER" id="PTHR33408">
    <property type="entry name" value="TRANSPOSASE"/>
    <property type="match status" value="1"/>
</dbReference>
<evidence type="ECO:0000313" key="4">
    <source>
        <dbReference type="Proteomes" id="UP001237917"/>
    </source>
</evidence>
<dbReference type="GeneID" id="64019638"/>
<sequence>MVNELDEDYFTTFYHEFDRPSYHPKLLLLALLLAYSQGIFSGRKIEKLMIKNLVMHYLTGQLVISYRTINRFCVANGMIEAIRNLFIDLNLRLKMEELVSLECLYIDALRLKLIPINMALFRRKLLLASLLNFKKRLQDAVVFPRPIQNPPKRIKSSLRV</sequence>
<dbReference type="Proteomes" id="UP001237917">
    <property type="component" value="Unassembled WGS sequence"/>
</dbReference>
<dbReference type="RefSeq" id="WP_003066438.1">
    <property type="nucleotide sequence ID" value="NZ_CABJFD010000005.1"/>
</dbReference>
<reference evidence="3" key="1">
    <citation type="submission" date="2023-05" db="EMBL/GenBank/DDBJ databases">
        <title>Cataloging the Phylogenetic Diversity of Human Bladder Bacteria.</title>
        <authorList>
            <person name="Du J."/>
        </authorList>
    </citation>
    <scope>NUCLEOTIDE SEQUENCE</scope>
    <source>
        <strain evidence="3">UMB0765</strain>
    </source>
</reference>
<comment type="caution">
    <text evidence="3">The sequence shown here is derived from an EMBL/GenBank/DDBJ whole genome shotgun (WGS) entry which is preliminary data.</text>
</comment>
<proteinExistence type="predicted"/>
<keyword evidence="1" id="KW-1133">Transmembrane helix</keyword>
<dbReference type="Pfam" id="PF05598">
    <property type="entry name" value="DUF772"/>
    <property type="match status" value="1"/>
</dbReference>
<keyword evidence="1" id="KW-0812">Transmembrane</keyword>
<dbReference type="PANTHER" id="PTHR33408:SF2">
    <property type="entry name" value="TRANSPOSASE DDE DOMAIN-CONTAINING PROTEIN"/>
    <property type="match status" value="1"/>
</dbReference>
<gene>
    <name evidence="3" type="ORF">QP487_07110</name>
</gene>
<evidence type="ECO:0000313" key="3">
    <source>
        <dbReference type="EMBL" id="MDK7293222.1"/>
    </source>
</evidence>
<accession>A0AAW6YIE6</accession>
<name>A0AAW6YIE6_9STRE</name>
<feature type="domain" description="Transposase InsH N-terminal" evidence="2">
    <location>
        <begin position="8"/>
        <end position="72"/>
    </location>
</feature>
<keyword evidence="1" id="KW-0472">Membrane</keyword>
<dbReference type="EMBL" id="JASOPU010000007">
    <property type="protein sequence ID" value="MDK7293222.1"/>
    <property type="molecule type" value="Genomic_DNA"/>
</dbReference>
<feature type="transmembrane region" description="Helical" evidence="1">
    <location>
        <begin position="22"/>
        <end position="40"/>
    </location>
</feature>
<organism evidence="3 4">
    <name type="scientific">Streptococcus pasteurianus</name>
    <dbReference type="NCBI Taxonomy" id="197614"/>
    <lineage>
        <taxon>Bacteria</taxon>
        <taxon>Bacillati</taxon>
        <taxon>Bacillota</taxon>
        <taxon>Bacilli</taxon>
        <taxon>Lactobacillales</taxon>
        <taxon>Streptococcaceae</taxon>
        <taxon>Streptococcus</taxon>
    </lineage>
</organism>
<evidence type="ECO:0000259" key="2">
    <source>
        <dbReference type="Pfam" id="PF05598"/>
    </source>
</evidence>